<organism evidence="1 2">
    <name type="scientific">Nonomuraea recticatena</name>
    <dbReference type="NCBI Taxonomy" id="46178"/>
    <lineage>
        <taxon>Bacteria</taxon>
        <taxon>Bacillati</taxon>
        <taxon>Actinomycetota</taxon>
        <taxon>Actinomycetes</taxon>
        <taxon>Streptosporangiales</taxon>
        <taxon>Streptosporangiaceae</taxon>
        <taxon>Nonomuraea</taxon>
    </lineage>
</organism>
<protein>
    <submittedName>
        <fullName evidence="1">Uncharacterized protein</fullName>
    </submittedName>
</protein>
<evidence type="ECO:0000313" key="1">
    <source>
        <dbReference type="EMBL" id="GAA2696729.1"/>
    </source>
</evidence>
<comment type="caution">
    <text evidence="1">The sequence shown here is derived from an EMBL/GenBank/DDBJ whole genome shotgun (WGS) entry which is preliminary data.</text>
</comment>
<accession>A0ABP6FQT3</accession>
<sequence>MPAVTPVTVDTVVTGVVCVAPVRGMRSVGRGRALRHAVRAVRAAVSRVLVMCVPVSRWFGHNLLHPPKAI</sequence>
<proteinExistence type="predicted"/>
<keyword evidence="2" id="KW-1185">Reference proteome</keyword>
<dbReference type="Proteomes" id="UP001501666">
    <property type="component" value="Unassembled WGS sequence"/>
</dbReference>
<reference evidence="2" key="1">
    <citation type="journal article" date="2019" name="Int. J. Syst. Evol. Microbiol.">
        <title>The Global Catalogue of Microorganisms (GCM) 10K type strain sequencing project: providing services to taxonomists for standard genome sequencing and annotation.</title>
        <authorList>
            <consortium name="The Broad Institute Genomics Platform"/>
            <consortium name="The Broad Institute Genome Sequencing Center for Infectious Disease"/>
            <person name="Wu L."/>
            <person name="Ma J."/>
        </authorList>
    </citation>
    <scope>NUCLEOTIDE SEQUENCE [LARGE SCALE GENOMIC DNA]</scope>
    <source>
        <strain evidence="2">JCM 6835</strain>
    </source>
</reference>
<gene>
    <name evidence="1" type="ORF">GCM10010412_090990</name>
</gene>
<dbReference type="EMBL" id="BAAATE010000045">
    <property type="protein sequence ID" value="GAA2696729.1"/>
    <property type="molecule type" value="Genomic_DNA"/>
</dbReference>
<evidence type="ECO:0000313" key="2">
    <source>
        <dbReference type="Proteomes" id="UP001501666"/>
    </source>
</evidence>
<name>A0ABP6FQT3_9ACTN</name>